<accession>A0AAV4XLV4</accession>
<organism evidence="2 3">
    <name type="scientific">Caerostris extrusa</name>
    <name type="common">Bark spider</name>
    <name type="synonym">Caerostris bankana</name>
    <dbReference type="NCBI Taxonomy" id="172846"/>
    <lineage>
        <taxon>Eukaryota</taxon>
        <taxon>Metazoa</taxon>
        <taxon>Ecdysozoa</taxon>
        <taxon>Arthropoda</taxon>
        <taxon>Chelicerata</taxon>
        <taxon>Arachnida</taxon>
        <taxon>Araneae</taxon>
        <taxon>Araneomorphae</taxon>
        <taxon>Entelegynae</taxon>
        <taxon>Araneoidea</taxon>
        <taxon>Araneidae</taxon>
        <taxon>Caerostris</taxon>
    </lineage>
</organism>
<keyword evidence="3" id="KW-1185">Reference proteome</keyword>
<gene>
    <name evidence="2" type="ORF">CEXT_548821</name>
</gene>
<dbReference type="Proteomes" id="UP001054945">
    <property type="component" value="Unassembled WGS sequence"/>
</dbReference>
<dbReference type="AlphaFoldDB" id="A0AAV4XLV4"/>
<name>A0AAV4XLV4_CAEEX</name>
<sequence>MLNGKQRRAWARQSGGSGCPDRGVDTKRLLLDKCPSDYCVGSKISEKDTLDNKQHTTVHRSLGNGDLCPSHPMGPSSHLFWLGIVVHECVKNSPPMSIGLVALSANAKCVLREKATRIWNCAVPPSSVCVSMMPERSC</sequence>
<dbReference type="EMBL" id="BPLR01017823">
    <property type="protein sequence ID" value="GIY94789.1"/>
    <property type="molecule type" value="Genomic_DNA"/>
</dbReference>
<proteinExistence type="predicted"/>
<evidence type="ECO:0000256" key="1">
    <source>
        <dbReference type="SAM" id="MobiDB-lite"/>
    </source>
</evidence>
<protein>
    <submittedName>
        <fullName evidence="2">Uncharacterized protein</fullName>
    </submittedName>
</protein>
<evidence type="ECO:0000313" key="3">
    <source>
        <dbReference type="Proteomes" id="UP001054945"/>
    </source>
</evidence>
<reference evidence="2 3" key="1">
    <citation type="submission" date="2021-06" db="EMBL/GenBank/DDBJ databases">
        <title>Caerostris extrusa draft genome.</title>
        <authorList>
            <person name="Kono N."/>
            <person name="Arakawa K."/>
        </authorList>
    </citation>
    <scope>NUCLEOTIDE SEQUENCE [LARGE SCALE GENOMIC DNA]</scope>
</reference>
<feature type="region of interest" description="Disordered" evidence="1">
    <location>
        <begin position="1"/>
        <end position="20"/>
    </location>
</feature>
<comment type="caution">
    <text evidence="2">The sequence shown here is derived from an EMBL/GenBank/DDBJ whole genome shotgun (WGS) entry which is preliminary data.</text>
</comment>
<feature type="compositionally biased region" description="Basic residues" evidence="1">
    <location>
        <begin position="1"/>
        <end position="10"/>
    </location>
</feature>
<evidence type="ECO:0000313" key="2">
    <source>
        <dbReference type="EMBL" id="GIY94789.1"/>
    </source>
</evidence>